<dbReference type="EMBL" id="AMZH03010871">
    <property type="protein sequence ID" value="RRT53917.1"/>
    <property type="molecule type" value="Genomic_DNA"/>
</dbReference>
<accession>A0A426YQB2</accession>
<dbReference type="InterPro" id="IPR032675">
    <property type="entry name" value="LRR_dom_sf"/>
</dbReference>
<sequence>MFISGVLYLDYVAILLSRILVGCSFSGEIPHEIGSLSLLTFLDMSNNSFDESDVPSWFSTLPSLTSL</sequence>
<dbReference type="InterPro" id="IPR001611">
    <property type="entry name" value="Leu-rich_rpt"/>
</dbReference>
<evidence type="ECO:0000313" key="1">
    <source>
        <dbReference type="EMBL" id="RRT53917.1"/>
    </source>
</evidence>
<protein>
    <submittedName>
        <fullName evidence="1">Uncharacterized protein</fullName>
    </submittedName>
</protein>
<evidence type="ECO:0000313" key="2">
    <source>
        <dbReference type="Proteomes" id="UP000287651"/>
    </source>
</evidence>
<dbReference type="Pfam" id="PF00560">
    <property type="entry name" value="LRR_1"/>
    <property type="match status" value="1"/>
</dbReference>
<comment type="caution">
    <text evidence="1">The sequence shown here is derived from an EMBL/GenBank/DDBJ whole genome shotgun (WGS) entry which is preliminary data.</text>
</comment>
<dbReference type="Proteomes" id="UP000287651">
    <property type="component" value="Unassembled WGS sequence"/>
</dbReference>
<reference evidence="1 2" key="1">
    <citation type="journal article" date="2014" name="Agronomy (Basel)">
        <title>A Draft Genome Sequence for Ensete ventricosum, the Drought-Tolerant Tree Against Hunger.</title>
        <authorList>
            <person name="Harrison J."/>
            <person name="Moore K.A."/>
            <person name="Paszkiewicz K."/>
            <person name="Jones T."/>
            <person name="Grant M."/>
            <person name="Ambacheew D."/>
            <person name="Muzemil S."/>
            <person name="Studholme D.J."/>
        </authorList>
    </citation>
    <scope>NUCLEOTIDE SEQUENCE [LARGE SCALE GENOMIC DNA]</scope>
</reference>
<dbReference type="Gene3D" id="3.80.10.10">
    <property type="entry name" value="Ribonuclease Inhibitor"/>
    <property type="match status" value="1"/>
</dbReference>
<dbReference type="SUPFAM" id="SSF52058">
    <property type="entry name" value="L domain-like"/>
    <property type="match status" value="1"/>
</dbReference>
<proteinExistence type="predicted"/>
<name>A0A426YQB2_ENSVE</name>
<organism evidence="1 2">
    <name type="scientific">Ensete ventricosum</name>
    <name type="common">Abyssinian banana</name>
    <name type="synonym">Musa ensete</name>
    <dbReference type="NCBI Taxonomy" id="4639"/>
    <lineage>
        <taxon>Eukaryota</taxon>
        <taxon>Viridiplantae</taxon>
        <taxon>Streptophyta</taxon>
        <taxon>Embryophyta</taxon>
        <taxon>Tracheophyta</taxon>
        <taxon>Spermatophyta</taxon>
        <taxon>Magnoliopsida</taxon>
        <taxon>Liliopsida</taxon>
        <taxon>Zingiberales</taxon>
        <taxon>Musaceae</taxon>
        <taxon>Ensete</taxon>
    </lineage>
</organism>
<dbReference type="AlphaFoldDB" id="A0A426YQB2"/>
<gene>
    <name evidence="1" type="ORF">B296_00027761</name>
</gene>